<gene>
    <name evidence="2" type="ORF">mMyoMyo1_012055</name>
</gene>
<name>A0A7J7WHN9_MYOMY</name>
<accession>A0A7J7WHN9</accession>
<evidence type="ECO:0000256" key="1">
    <source>
        <dbReference type="SAM" id="Phobius"/>
    </source>
</evidence>
<keyword evidence="3" id="KW-1185">Reference proteome</keyword>
<dbReference type="Proteomes" id="UP000527355">
    <property type="component" value="Unassembled WGS sequence"/>
</dbReference>
<proteinExistence type="predicted"/>
<dbReference type="EMBL" id="JABWUV010000008">
    <property type="protein sequence ID" value="KAF6336836.1"/>
    <property type="molecule type" value="Genomic_DNA"/>
</dbReference>
<keyword evidence="1" id="KW-1133">Transmembrane helix</keyword>
<sequence>MNAGRGPPYLNLSVCVLIFPTLPRSPLPLLCVCASTSPSSSVLSVFSLPSGIFIFPLICLSILRSLGVYFRLHLTPYLFLFAPISLSAPVSPPPILFSFSSLLACVTTFLPVCLPHPACVSLHSFPRRSPDSSLPKPKGTLVLNLDGLRCGEKLHSQRFRQPPVWSFTPPPPPLSTFSTCCMLGVGGRGMPTTRGGPLGANSTQEATPAAAVPQRKDGKRQKLFLLRGRGTLFLTLRWFLFPPLLIYSVVSGGWGEGGLGRELSEVLI</sequence>
<evidence type="ECO:0000313" key="2">
    <source>
        <dbReference type="EMBL" id="KAF6336836.1"/>
    </source>
</evidence>
<dbReference type="AlphaFoldDB" id="A0A7J7WHN9"/>
<keyword evidence="1" id="KW-0472">Membrane</keyword>
<evidence type="ECO:0008006" key="4">
    <source>
        <dbReference type="Google" id="ProtNLM"/>
    </source>
</evidence>
<reference evidence="2 3" key="1">
    <citation type="journal article" date="2020" name="Nature">
        <title>Six reference-quality genomes reveal evolution of bat adaptations.</title>
        <authorList>
            <person name="Jebb D."/>
            <person name="Huang Z."/>
            <person name="Pippel M."/>
            <person name="Hughes G.M."/>
            <person name="Lavrichenko K."/>
            <person name="Devanna P."/>
            <person name="Winkler S."/>
            <person name="Jermiin L.S."/>
            <person name="Skirmuntt E.C."/>
            <person name="Katzourakis A."/>
            <person name="Burkitt-Gray L."/>
            <person name="Ray D.A."/>
            <person name="Sullivan K.A.M."/>
            <person name="Roscito J.G."/>
            <person name="Kirilenko B.M."/>
            <person name="Davalos L.M."/>
            <person name="Corthals A.P."/>
            <person name="Power M.L."/>
            <person name="Jones G."/>
            <person name="Ransome R.D."/>
            <person name="Dechmann D.K.N."/>
            <person name="Locatelli A.G."/>
            <person name="Puechmaille S.J."/>
            <person name="Fedrigo O."/>
            <person name="Jarvis E.D."/>
            <person name="Hiller M."/>
            <person name="Vernes S.C."/>
            <person name="Myers E.W."/>
            <person name="Teeling E.C."/>
        </authorList>
    </citation>
    <scope>NUCLEOTIDE SEQUENCE [LARGE SCALE GENOMIC DNA]</scope>
    <source>
        <strain evidence="2">MMyoMyo1</strain>
        <tissue evidence="2">Flight muscle</tissue>
    </source>
</reference>
<protein>
    <recommendedName>
        <fullName evidence="4">Transmembrane protein</fullName>
    </recommendedName>
</protein>
<feature type="transmembrane region" description="Helical" evidence="1">
    <location>
        <begin position="70"/>
        <end position="89"/>
    </location>
</feature>
<organism evidence="2 3">
    <name type="scientific">Myotis myotis</name>
    <name type="common">Greater mouse-eared bat</name>
    <name type="synonym">Vespertilio myotis</name>
    <dbReference type="NCBI Taxonomy" id="51298"/>
    <lineage>
        <taxon>Eukaryota</taxon>
        <taxon>Metazoa</taxon>
        <taxon>Chordata</taxon>
        <taxon>Craniata</taxon>
        <taxon>Vertebrata</taxon>
        <taxon>Euteleostomi</taxon>
        <taxon>Mammalia</taxon>
        <taxon>Eutheria</taxon>
        <taxon>Laurasiatheria</taxon>
        <taxon>Chiroptera</taxon>
        <taxon>Yangochiroptera</taxon>
        <taxon>Vespertilionidae</taxon>
        <taxon>Myotis</taxon>
    </lineage>
</organism>
<comment type="caution">
    <text evidence="2">The sequence shown here is derived from an EMBL/GenBank/DDBJ whole genome shotgun (WGS) entry which is preliminary data.</text>
</comment>
<evidence type="ECO:0000313" key="3">
    <source>
        <dbReference type="Proteomes" id="UP000527355"/>
    </source>
</evidence>
<feature type="transmembrane region" description="Helical" evidence="1">
    <location>
        <begin position="43"/>
        <end position="63"/>
    </location>
</feature>
<keyword evidence="1" id="KW-0812">Transmembrane</keyword>